<gene>
    <name evidence="1" type="ORF">DW653_06560</name>
</gene>
<evidence type="ECO:0000313" key="1">
    <source>
        <dbReference type="EMBL" id="RHF91584.1"/>
    </source>
</evidence>
<name>A0A414REU9_9BACT</name>
<dbReference type="Proteomes" id="UP000283485">
    <property type="component" value="Unassembled WGS sequence"/>
</dbReference>
<proteinExistence type="predicted"/>
<accession>A0A414REU9</accession>
<evidence type="ECO:0000313" key="2">
    <source>
        <dbReference type="Proteomes" id="UP000283485"/>
    </source>
</evidence>
<dbReference type="AlphaFoldDB" id="A0A414REU9"/>
<protein>
    <submittedName>
        <fullName evidence="1">Uncharacterized protein</fullName>
    </submittedName>
</protein>
<comment type="caution">
    <text evidence="1">The sequence shown here is derived from an EMBL/GenBank/DDBJ whole genome shotgun (WGS) entry which is preliminary data.</text>
</comment>
<reference evidence="1 2" key="1">
    <citation type="submission" date="2018-08" db="EMBL/GenBank/DDBJ databases">
        <title>A genome reference for cultivated species of the human gut microbiota.</title>
        <authorList>
            <person name="Zou Y."/>
            <person name="Xue W."/>
            <person name="Luo G."/>
        </authorList>
    </citation>
    <scope>NUCLEOTIDE SEQUENCE [LARGE SCALE GENOMIC DNA]</scope>
    <source>
        <strain evidence="1 2">AM23-23</strain>
    </source>
</reference>
<sequence length="143" mass="15797">MISGIIVGDGGNDIRLLKQQRVYVISGRIHISFPDNFVSFEGVVTLVQNCFGISDSSCILFVVQQSFCTQKSCCITHCSGQQVGQRFAGHDEVIYCANLFSVNVCAVIAVKLCLNQGTFQFDGVREVLVAFRIFQLVQVFLSF</sequence>
<dbReference type="EMBL" id="QRHQ01000009">
    <property type="protein sequence ID" value="RHF91584.1"/>
    <property type="molecule type" value="Genomic_DNA"/>
</dbReference>
<organism evidence="1 2">
    <name type="scientific">Phocaeicola plebeius</name>
    <dbReference type="NCBI Taxonomy" id="310297"/>
    <lineage>
        <taxon>Bacteria</taxon>
        <taxon>Pseudomonadati</taxon>
        <taxon>Bacteroidota</taxon>
        <taxon>Bacteroidia</taxon>
        <taxon>Bacteroidales</taxon>
        <taxon>Bacteroidaceae</taxon>
        <taxon>Phocaeicola</taxon>
    </lineage>
</organism>